<dbReference type="Gene3D" id="1.10.1410.10">
    <property type="match status" value="1"/>
</dbReference>
<feature type="compositionally biased region" description="Polar residues" evidence="9">
    <location>
        <begin position="23"/>
        <end position="34"/>
    </location>
</feature>
<dbReference type="InterPro" id="IPR054708">
    <property type="entry name" value="MTPAP-like_central"/>
</dbReference>
<evidence type="ECO:0000256" key="1">
    <source>
        <dbReference type="ARBA" id="ARBA00001936"/>
    </source>
</evidence>
<feature type="compositionally biased region" description="Polar residues" evidence="9">
    <location>
        <begin position="1069"/>
        <end position="1088"/>
    </location>
</feature>
<comment type="cofactor">
    <cofactor evidence="2">
        <name>Mg(2+)</name>
        <dbReference type="ChEBI" id="CHEBI:18420"/>
    </cofactor>
</comment>
<dbReference type="Gene3D" id="3.30.460.10">
    <property type="entry name" value="Beta Polymerase, domain 2"/>
    <property type="match status" value="1"/>
</dbReference>
<proteinExistence type="inferred from homology"/>
<gene>
    <name evidence="12" type="ORF">HO173_002244</name>
</gene>
<evidence type="ECO:0000256" key="6">
    <source>
        <dbReference type="ARBA" id="ARBA00022723"/>
    </source>
</evidence>
<evidence type="ECO:0000256" key="8">
    <source>
        <dbReference type="SAM" id="Coils"/>
    </source>
</evidence>
<evidence type="ECO:0000256" key="3">
    <source>
        <dbReference type="ARBA" id="ARBA00008593"/>
    </source>
</evidence>
<feature type="compositionally biased region" description="Low complexity" evidence="9">
    <location>
        <begin position="489"/>
        <end position="500"/>
    </location>
</feature>
<comment type="cofactor">
    <cofactor evidence="1">
        <name>Mn(2+)</name>
        <dbReference type="ChEBI" id="CHEBI:29035"/>
    </cofactor>
</comment>
<feature type="coiled-coil region" evidence="8">
    <location>
        <begin position="548"/>
        <end position="575"/>
    </location>
</feature>
<dbReference type="GO" id="GO:0046872">
    <property type="term" value="F:metal ion binding"/>
    <property type="evidence" value="ECO:0007669"/>
    <property type="project" value="UniProtKB-KW"/>
</dbReference>
<feature type="compositionally biased region" description="Polar residues" evidence="9">
    <location>
        <begin position="1107"/>
        <end position="1124"/>
    </location>
</feature>
<feature type="compositionally biased region" description="Polar residues" evidence="9">
    <location>
        <begin position="849"/>
        <end position="861"/>
    </location>
</feature>
<dbReference type="Pfam" id="PF22600">
    <property type="entry name" value="MTPAP-like_central"/>
    <property type="match status" value="1"/>
</dbReference>
<feature type="compositionally biased region" description="Polar residues" evidence="9">
    <location>
        <begin position="930"/>
        <end position="939"/>
    </location>
</feature>
<dbReference type="PANTHER" id="PTHR12271">
    <property type="entry name" value="POLY A POLYMERASE CID PAP -RELATED"/>
    <property type="match status" value="1"/>
</dbReference>
<dbReference type="GO" id="GO:0031123">
    <property type="term" value="P:RNA 3'-end processing"/>
    <property type="evidence" value="ECO:0007669"/>
    <property type="project" value="TreeGrafter"/>
</dbReference>
<dbReference type="InterPro" id="IPR002058">
    <property type="entry name" value="PAP_assoc"/>
</dbReference>
<feature type="domain" description="Poly(A) RNA polymerase mitochondrial-like central palm" evidence="11">
    <location>
        <begin position="121"/>
        <end position="252"/>
    </location>
</feature>
<feature type="region of interest" description="Disordered" evidence="9">
    <location>
        <begin position="841"/>
        <end position="880"/>
    </location>
</feature>
<feature type="region of interest" description="Disordered" evidence="9">
    <location>
        <begin position="1068"/>
        <end position="1159"/>
    </location>
</feature>
<dbReference type="GeneID" id="59283918"/>
<keyword evidence="8" id="KW-0175">Coiled coil</keyword>
<dbReference type="EC" id="2.7.7.19" evidence="4"/>
<dbReference type="SUPFAM" id="SSF81631">
    <property type="entry name" value="PAP/OAS1 substrate-binding domain"/>
    <property type="match status" value="1"/>
</dbReference>
<dbReference type="GO" id="GO:1990817">
    <property type="term" value="F:poly(A) RNA polymerase activity"/>
    <property type="evidence" value="ECO:0007669"/>
    <property type="project" value="UniProtKB-EC"/>
</dbReference>
<evidence type="ECO:0000259" key="11">
    <source>
        <dbReference type="Pfam" id="PF22600"/>
    </source>
</evidence>
<feature type="region of interest" description="Disordered" evidence="9">
    <location>
        <begin position="443"/>
        <end position="500"/>
    </location>
</feature>
<feature type="compositionally biased region" description="Low complexity" evidence="9">
    <location>
        <begin position="457"/>
        <end position="469"/>
    </location>
</feature>
<dbReference type="AlphaFoldDB" id="A0A8H6G352"/>
<keyword evidence="6" id="KW-0479">Metal-binding</keyword>
<evidence type="ECO:0000256" key="9">
    <source>
        <dbReference type="SAM" id="MobiDB-lite"/>
    </source>
</evidence>
<feature type="region of interest" description="Disordered" evidence="9">
    <location>
        <begin position="1"/>
        <end position="80"/>
    </location>
</feature>
<keyword evidence="5" id="KW-0808">Transferase</keyword>
<dbReference type="RefSeq" id="XP_037168973.1">
    <property type="nucleotide sequence ID" value="XM_037304178.1"/>
</dbReference>
<evidence type="ECO:0000259" key="10">
    <source>
        <dbReference type="Pfam" id="PF03828"/>
    </source>
</evidence>
<feature type="compositionally biased region" description="Basic residues" evidence="9">
    <location>
        <begin position="479"/>
        <end position="488"/>
    </location>
</feature>
<feature type="region of interest" description="Disordered" evidence="9">
    <location>
        <begin position="767"/>
        <end position="812"/>
    </location>
</feature>
<dbReference type="InterPro" id="IPR043519">
    <property type="entry name" value="NT_sf"/>
</dbReference>
<evidence type="ECO:0000256" key="5">
    <source>
        <dbReference type="ARBA" id="ARBA00022679"/>
    </source>
</evidence>
<protein>
    <recommendedName>
        <fullName evidence="4">polynucleotide adenylyltransferase</fullName>
        <ecNumber evidence="4">2.7.7.19</ecNumber>
    </recommendedName>
</protein>
<feature type="region of interest" description="Disordered" evidence="9">
    <location>
        <begin position="919"/>
        <end position="942"/>
    </location>
</feature>
<comment type="similarity">
    <text evidence="3">Belongs to the DNA polymerase type-B-like family.</text>
</comment>
<dbReference type="SUPFAM" id="SSF81301">
    <property type="entry name" value="Nucleotidyltransferase"/>
    <property type="match status" value="1"/>
</dbReference>
<name>A0A8H6G352_9LECA</name>
<dbReference type="GO" id="GO:0010605">
    <property type="term" value="P:negative regulation of macromolecule metabolic process"/>
    <property type="evidence" value="ECO:0007669"/>
    <property type="project" value="UniProtKB-ARBA"/>
</dbReference>
<dbReference type="CDD" id="cd05402">
    <property type="entry name" value="NT_PAP_TUTase"/>
    <property type="match status" value="1"/>
</dbReference>
<dbReference type="Pfam" id="PF03828">
    <property type="entry name" value="PAP_assoc"/>
    <property type="match status" value="1"/>
</dbReference>
<feature type="compositionally biased region" description="Basic and acidic residues" evidence="9">
    <location>
        <begin position="51"/>
        <end position="67"/>
    </location>
</feature>
<organism evidence="12 13">
    <name type="scientific">Letharia columbiana</name>
    <dbReference type="NCBI Taxonomy" id="112416"/>
    <lineage>
        <taxon>Eukaryota</taxon>
        <taxon>Fungi</taxon>
        <taxon>Dikarya</taxon>
        <taxon>Ascomycota</taxon>
        <taxon>Pezizomycotina</taxon>
        <taxon>Lecanoromycetes</taxon>
        <taxon>OSLEUM clade</taxon>
        <taxon>Lecanoromycetidae</taxon>
        <taxon>Lecanorales</taxon>
        <taxon>Lecanorineae</taxon>
        <taxon>Parmeliaceae</taxon>
        <taxon>Letharia</taxon>
    </lineage>
</organism>
<dbReference type="PANTHER" id="PTHR12271:SF113">
    <property type="entry name" value="POLY(A) RNA POLYMERASE CID11"/>
    <property type="match status" value="1"/>
</dbReference>
<evidence type="ECO:0000313" key="13">
    <source>
        <dbReference type="Proteomes" id="UP000578531"/>
    </source>
</evidence>
<dbReference type="Proteomes" id="UP000578531">
    <property type="component" value="Unassembled WGS sequence"/>
</dbReference>
<keyword evidence="13" id="KW-1185">Reference proteome</keyword>
<evidence type="ECO:0000256" key="2">
    <source>
        <dbReference type="ARBA" id="ARBA00001946"/>
    </source>
</evidence>
<reference evidence="12 13" key="1">
    <citation type="journal article" date="2020" name="Genomics">
        <title>Complete, high-quality genomes from long-read metagenomic sequencing of two wolf lichen thalli reveals enigmatic genome architecture.</title>
        <authorList>
            <person name="McKenzie S.K."/>
            <person name="Walston R.F."/>
            <person name="Allen J.L."/>
        </authorList>
    </citation>
    <scope>NUCLEOTIDE SEQUENCE [LARGE SCALE GENOMIC DNA]</scope>
    <source>
        <strain evidence="12">WasteWater2</strain>
    </source>
</reference>
<evidence type="ECO:0000256" key="4">
    <source>
        <dbReference type="ARBA" id="ARBA00012388"/>
    </source>
</evidence>
<evidence type="ECO:0000313" key="12">
    <source>
        <dbReference type="EMBL" id="KAF6239698.1"/>
    </source>
</evidence>
<feature type="domain" description="PAP-associated" evidence="10">
    <location>
        <begin position="342"/>
        <end position="397"/>
    </location>
</feature>
<sequence length="1159" mass="129681">MPKKEDLSDFRLASMPRPHLTAHHSSSLPSTPSQHARKLSFGARSPSPTKIAKEISPKSTHSEDDNGVRSQNKPPSIAGCRYETGMAFSRRRIPYSIGGDQLERAKTMPKKFLNPADEGKLSGDMRELYDRILPTRESDERRARFVRKLERILNQQWPGNDITVHVFGSSGNMLCTNDSDVDICITTPLKILERVCLLANALADHGMERVVCVPHAKVPIVKFWDPELQLACDMNVNNTLALENTRMIKTYVEIDERVRPLAMIVKQWTKRRILNDAALGGTLSSYTWICLILNFLQTRNPPVLPSLHKRPHELQAGSDSRCAGFNDDLERFRGFGKLNNETLGELLFSFFRCYAYDLDYEKWVVSVREGRLISKEGKKWHLMQNNRLCVEEPFNTDRNLGNTADDISFRGIHLELRRAFDLVKEAQLADCLEQYEFPAAEERTWEKPAPKPPPVLSRSRSQSQSSTRGNRGGHGIRGGGRHGQHHRSGQGARRASSAAAMNKYVAPQSGLQGIRGRDYSSREHPLQAQYDQLRLHDRLFNEFQLLQQQEHELRLIQAQRELEAQMAQATHASRNGSLIPHQGAPGQPPPMPKNHQIPLTAPIRSGQYFYPFAYPQVQGTSQPNVHTQPSSPSMKPAQPDLRRSLHRSSAAEIAHAANHRSHSQPARPIPVNVAAQSAPPLPLNSAAFLQYQQFRQQQLYNQIEQGRYRHVEVPMYQDPRRLPMDQPLEEDVPKEYVGYWVNDSPPPRLYRDDPRFPAYQDLHPRVRGVPQNFSRLRDTSRSPSPSPALPFRDRAYSVRSASSAPSGPLQPRMDRVQIAAPGSRASGPLIINGSDEWNMSDYPMIPEASSHTTTISEATSGSDDRLYETPATTEMDTPNHHHGVDDGFVQDDPNQYFHARMTAEPSSTLAKGRGGKIDSIMRRANPPLNDITTSSNTNNRTEKLNRSAGGLGIQFGEHEINRPSVKAEMPISPGAARDPAAASKPDVIPNVQPDLKTDHFIGRTEKLPMPIPVPLLSPVREVRTPSPSAAWRRQIGEAELRRSNGRFAGKLDLRIPTYADLVRAKQEKQSLNGTLGQKPNGTSSSQLAESAKSIRSPLSPRTKETPQHTLENAKAQPQVNGWQQSGKKGKKNKSRPSSGQIQILPGEVMPANEAERKGG</sequence>
<accession>A0A8H6G352</accession>
<evidence type="ECO:0000256" key="7">
    <source>
        <dbReference type="ARBA" id="ARBA00022842"/>
    </source>
</evidence>
<dbReference type="EMBL" id="JACCJC010000005">
    <property type="protein sequence ID" value="KAF6239698.1"/>
    <property type="molecule type" value="Genomic_DNA"/>
</dbReference>
<dbReference type="OrthoDB" id="2274644at2759"/>
<feature type="compositionally biased region" description="Polar residues" evidence="9">
    <location>
        <begin position="619"/>
        <end position="633"/>
    </location>
</feature>
<comment type="caution">
    <text evidence="12">The sequence shown here is derived from an EMBL/GenBank/DDBJ whole genome shotgun (WGS) entry which is preliminary data.</text>
</comment>
<keyword evidence="7" id="KW-0460">Magnesium</keyword>
<feature type="region of interest" description="Disordered" evidence="9">
    <location>
        <begin position="619"/>
        <end position="643"/>
    </location>
</feature>